<dbReference type="Proteomes" id="UP000052982">
    <property type="component" value="Unassembled WGS sequence"/>
</dbReference>
<sequence length="326" mass="33046">MPLRAVPGAAATAPLGASPAPDETMQLQRILPGVGNGTQPLRRFPSGAADQTQPLQPIPPEAADGTQRHRRVPSGASGASGAMGGTRPFRGSLSGGEPGAAERSPFEGAEVAGRPRPGDEEPARGRRRRALLIAATGAAVAVVAAAGFASGLFTYEKPTRDGAAPKDVRAAVPDSSTSAASASATRDSASPSESSAPPPSEPSERPSPTPTESSAAPSVSPSATASTTAPTAHATGTIGAGSQADDGRQTISAPVLRLGDKGDEVTELQLRLSQLHLYNGDANGTFTSEVETALRNYQWSRGLQEDELGVYGAATRASLEAETTEP</sequence>
<evidence type="ECO:0000313" key="4">
    <source>
        <dbReference type="EMBL" id="KUN87138.1"/>
    </source>
</evidence>
<dbReference type="Gene3D" id="1.10.101.10">
    <property type="entry name" value="PGBD-like superfamily/PGBD"/>
    <property type="match status" value="1"/>
</dbReference>
<evidence type="ECO:0000259" key="3">
    <source>
        <dbReference type="Pfam" id="PF01471"/>
    </source>
</evidence>
<dbReference type="InterPro" id="IPR036365">
    <property type="entry name" value="PGBD-like_sf"/>
</dbReference>
<evidence type="ECO:0000256" key="1">
    <source>
        <dbReference type="SAM" id="MobiDB-lite"/>
    </source>
</evidence>
<evidence type="ECO:0000256" key="2">
    <source>
        <dbReference type="SAM" id="Phobius"/>
    </source>
</evidence>
<keyword evidence="2" id="KW-0812">Transmembrane</keyword>
<dbReference type="Pfam" id="PF01471">
    <property type="entry name" value="PG_binding_1"/>
    <property type="match status" value="1"/>
</dbReference>
<feature type="domain" description="Peptidoglycan binding-like" evidence="3">
    <location>
        <begin position="262"/>
        <end position="319"/>
    </location>
</feature>
<accession>A0A101T791</accession>
<keyword evidence="5" id="KW-1185">Reference proteome</keyword>
<gene>
    <name evidence="4" type="ORF">AQJ64_07605</name>
</gene>
<dbReference type="InterPro" id="IPR002477">
    <property type="entry name" value="Peptidoglycan-bd-like"/>
</dbReference>
<dbReference type="RefSeq" id="WP_055639093.1">
    <property type="nucleotide sequence ID" value="NZ_KQ948764.1"/>
</dbReference>
<feature type="compositionally biased region" description="Basic and acidic residues" evidence="1">
    <location>
        <begin position="158"/>
        <end position="169"/>
    </location>
</feature>
<name>A0A101T791_9ACTN</name>
<proteinExistence type="predicted"/>
<dbReference type="AlphaFoldDB" id="A0A101T791"/>
<dbReference type="STRING" id="1943.AQJ64_07605"/>
<organism evidence="4 5">
    <name type="scientific">Streptomyces griseoruber</name>
    <dbReference type="NCBI Taxonomy" id="1943"/>
    <lineage>
        <taxon>Bacteria</taxon>
        <taxon>Bacillati</taxon>
        <taxon>Actinomycetota</taxon>
        <taxon>Actinomycetes</taxon>
        <taxon>Kitasatosporales</taxon>
        <taxon>Streptomycetaceae</taxon>
        <taxon>Streptomyces</taxon>
    </lineage>
</organism>
<feature type="compositionally biased region" description="Low complexity" evidence="1">
    <location>
        <begin position="170"/>
        <end position="195"/>
    </location>
</feature>
<feature type="region of interest" description="Disordered" evidence="1">
    <location>
        <begin position="1"/>
        <end position="125"/>
    </location>
</feature>
<reference evidence="4 5" key="1">
    <citation type="submission" date="2015-10" db="EMBL/GenBank/DDBJ databases">
        <title>Draft genome sequence of Streptomyces griseoruber DSM 40281, type strain for the species Streptomyces griseoruber.</title>
        <authorList>
            <person name="Ruckert C."/>
            <person name="Winkler A."/>
            <person name="Kalinowski J."/>
            <person name="Kampfer P."/>
            <person name="Glaeser S."/>
        </authorList>
    </citation>
    <scope>NUCLEOTIDE SEQUENCE [LARGE SCALE GENOMIC DNA]</scope>
    <source>
        <strain evidence="4 5">DSM 40281</strain>
    </source>
</reference>
<protein>
    <recommendedName>
        <fullName evidence="3">Peptidoglycan binding-like domain-containing protein</fullName>
    </recommendedName>
</protein>
<feature type="compositionally biased region" description="Pro residues" evidence="1">
    <location>
        <begin position="196"/>
        <end position="209"/>
    </location>
</feature>
<feature type="region of interest" description="Disordered" evidence="1">
    <location>
        <begin position="158"/>
        <end position="252"/>
    </location>
</feature>
<feature type="compositionally biased region" description="Low complexity" evidence="1">
    <location>
        <begin position="210"/>
        <end position="235"/>
    </location>
</feature>
<feature type="transmembrane region" description="Helical" evidence="2">
    <location>
        <begin position="130"/>
        <end position="153"/>
    </location>
</feature>
<evidence type="ECO:0000313" key="5">
    <source>
        <dbReference type="Proteomes" id="UP000052982"/>
    </source>
</evidence>
<feature type="compositionally biased region" description="Low complexity" evidence="1">
    <location>
        <begin position="1"/>
        <end position="21"/>
    </location>
</feature>
<dbReference type="EMBL" id="LMWW01000008">
    <property type="protein sequence ID" value="KUN87138.1"/>
    <property type="molecule type" value="Genomic_DNA"/>
</dbReference>
<comment type="caution">
    <text evidence="4">The sequence shown here is derived from an EMBL/GenBank/DDBJ whole genome shotgun (WGS) entry which is preliminary data.</text>
</comment>
<keyword evidence="2" id="KW-1133">Transmembrane helix</keyword>
<dbReference type="InterPro" id="IPR036366">
    <property type="entry name" value="PGBDSf"/>
</dbReference>
<dbReference type="SUPFAM" id="SSF47090">
    <property type="entry name" value="PGBD-like"/>
    <property type="match status" value="1"/>
</dbReference>
<keyword evidence="2" id="KW-0472">Membrane</keyword>